<name>A0AAJ1MJT1_9SPIO</name>
<protein>
    <submittedName>
        <fullName evidence="1">Phosphohydrolase</fullName>
    </submittedName>
</protein>
<comment type="caution">
    <text evidence="1">The sequence shown here is derived from an EMBL/GenBank/DDBJ whole genome shotgun (WGS) entry which is preliminary data.</text>
</comment>
<accession>A0AAJ1MJT1</accession>
<dbReference type="AlphaFoldDB" id="A0AAJ1MJT1"/>
<dbReference type="Proteomes" id="UP001221217">
    <property type="component" value="Unassembled WGS sequence"/>
</dbReference>
<gene>
    <name evidence="1" type="ORF">PQJ61_13895</name>
</gene>
<proteinExistence type="predicted"/>
<evidence type="ECO:0000313" key="2">
    <source>
        <dbReference type="Proteomes" id="UP001221217"/>
    </source>
</evidence>
<evidence type="ECO:0000313" key="1">
    <source>
        <dbReference type="EMBL" id="MDC7227853.1"/>
    </source>
</evidence>
<organism evidence="1 2">
    <name type="scientific">Candidatus Thalassospirochaeta sargassi</name>
    <dbReference type="NCBI Taxonomy" id="3119039"/>
    <lineage>
        <taxon>Bacteria</taxon>
        <taxon>Pseudomonadati</taxon>
        <taxon>Spirochaetota</taxon>
        <taxon>Spirochaetia</taxon>
        <taxon>Spirochaetales</taxon>
        <taxon>Spirochaetaceae</taxon>
        <taxon>Candidatus Thalassospirochaeta</taxon>
    </lineage>
</organism>
<dbReference type="EMBL" id="JAQQAL010000035">
    <property type="protein sequence ID" value="MDC7227853.1"/>
    <property type="molecule type" value="Genomic_DNA"/>
</dbReference>
<dbReference type="SUPFAM" id="SSF109604">
    <property type="entry name" value="HD-domain/PDEase-like"/>
    <property type="match status" value="1"/>
</dbReference>
<reference evidence="1 2" key="1">
    <citation type="submission" date="2022-12" db="EMBL/GenBank/DDBJ databases">
        <title>Metagenome assembled genome from gulf of manar.</title>
        <authorList>
            <person name="Kohli P."/>
            <person name="Pk S."/>
            <person name="Venkata Ramana C."/>
            <person name="Sasikala C."/>
        </authorList>
    </citation>
    <scope>NUCLEOTIDE SEQUENCE [LARGE SCALE GENOMIC DNA]</scope>
    <source>
        <strain evidence="1">JB008</strain>
    </source>
</reference>
<sequence length="135" mass="16114">MRFFRHHGNIDCRRHTLLVAERAYVFSCRWHADTLAVLRGALLHDFYLYDWHSRDLPPFHGFRHPYRALREAEMRFQLNSIERDCIKNHMFPLTPFPPKYKESWIVNWADKSSTVSDYAGMFKLATMEAEPGLEL</sequence>